<dbReference type="InterPro" id="IPR011969">
    <property type="entry name" value="Clan_AA_Asp_peptidase_C"/>
</dbReference>
<comment type="caution">
    <text evidence="2">The sequence shown here is derived from an EMBL/GenBank/DDBJ whole genome shotgun (WGS) entry which is preliminary data.</text>
</comment>
<organism evidence="2 3">
    <name type="scientific">Novosphingobium aerophilum</name>
    <dbReference type="NCBI Taxonomy" id="2839843"/>
    <lineage>
        <taxon>Bacteria</taxon>
        <taxon>Pseudomonadati</taxon>
        <taxon>Pseudomonadota</taxon>
        <taxon>Alphaproteobacteria</taxon>
        <taxon>Sphingomonadales</taxon>
        <taxon>Sphingomonadaceae</taxon>
        <taxon>Novosphingobium</taxon>
    </lineage>
</organism>
<dbReference type="InterPro" id="IPR034122">
    <property type="entry name" value="Retropepsin-like_bacterial"/>
</dbReference>
<name>A0A7X1F5I9_9SPHN</name>
<dbReference type="Pfam" id="PF13975">
    <property type="entry name" value="gag-asp_proteas"/>
    <property type="match status" value="1"/>
</dbReference>
<evidence type="ECO:0000256" key="1">
    <source>
        <dbReference type="SAM" id="Phobius"/>
    </source>
</evidence>
<dbReference type="InterPro" id="IPR001969">
    <property type="entry name" value="Aspartic_peptidase_AS"/>
</dbReference>
<keyword evidence="1" id="KW-1133">Transmembrane helix</keyword>
<keyword evidence="2" id="KW-0378">Hydrolase</keyword>
<dbReference type="AlphaFoldDB" id="A0A7X1F5I9"/>
<dbReference type="EC" id="3.4.23.-" evidence="2"/>
<gene>
    <name evidence="2" type="ORF">H7F49_03395</name>
</gene>
<dbReference type="NCBIfam" id="TIGR02281">
    <property type="entry name" value="clan_AA_DTGA"/>
    <property type="match status" value="1"/>
</dbReference>
<feature type="transmembrane region" description="Helical" evidence="1">
    <location>
        <begin position="42"/>
        <end position="63"/>
    </location>
</feature>
<sequence>MDLAPLGQYLLSQPLLALALVSMATVLLGGLLRHLSPLLGGLVRSIGNIGLFGALLLTVMQIVRVNQNVDFGLPQLGLPTQQVSGRETRVPIARDGHFWVTASVNGVPQRFLVDTGATVTAIAPEVAEAARVTVQPMRQPILMRTANGTVPARLVTIGEVRIGNVVARDLDAVVAPGLQGTSVLGMNFLSRLASWRVEGRTLILVPHHPQEVES</sequence>
<proteinExistence type="predicted"/>
<accession>A0A7X1F5I9</accession>
<keyword evidence="1" id="KW-0472">Membrane</keyword>
<feature type="transmembrane region" description="Helical" evidence="1">
    <location>
        <begin position="15"/>
        <end position="35"/>
    </location>
</feature>
<dbReference type="InterPro" id="IPR021109">
    <property type="entry name" value="Peptidase_aspartic_dom_sf"/>
</dbReference>
<dbReference type="EMBL" id="JACLAU010000002">
    <property type="protein sequence ID" value="MBC2650738.1"/>
    <property type="molecule type" value="Genomic_DNA"/>
</dbReference>
<keyword evidence="1" id="KW-0812">Transmembrane</keyword>
<dbReference type="Gene3D" id="2.40.70.10">
    <property type="entry name" value="Acid Proteases"/>
    <property type="match status" value="1"/>
</dbReference>
<dbReference type="PROSITE" id="PS00141">
    <property type="entry name" value="ASP_PROTEASE"/>
    <property type="match status" value="1"/>
</dbReference>
<dbReference type="GO" id="GO:0004190">
    <property type="term" value="F:aspartic-type endopeptidase activity"/>
    <property type="evidence" value="ECO:0007669"/>
    <property type="project" value="InterPro"/>
</dbReference>
<dbReference type="Proteomes" id="UP000520156">
    <property type="component" value="Unassembled WGS sequence"/>
</dbReference>
<dbReference type="GO" id="GO:0006508">
    <property type="term" value="P:proteolysis"/>
    <property type="evidence" value="ECO:0007669"/>
    <property type="project" value="UniProtKB-KW"/>
</dbReference>
<keyword evidence="3" id="KW-1185">Reference proteome</keyword>
<evidence type="ECO:0000313" key="3">
    <source>
        <dbReference type="Proteomes" id="UP000520156"/>
    </source>
</evidence>
<protein>
    <submittedName>
        <fullName evidence="2">TIGR02281 family clan AA aspartic protease</fullName>
        <ecNumber evidence="2">3.4.23.-</ecNumber>
    </submittedName>
</protein>
<dbReference type="CDD" id="cd05483">
    <property type="entry name" value="retropepsin_like_bacteria"/>
    <property type="match status" value="1"/>
</dbReference>
<dbReference type="SUPFAM" id="SSF50630">
    <property type="entry name" value="Acid proteases"/>
    <property type="match status" value="1"/>
</dbReference>
<evidence type="ECO:0000313" key="2">
    <source>
        <dbReference type="EMBL" id="MBC2650738.1"/>
    </source>
</evidence>
<dbReference type="RefSeq" id="WP_185682143.1">
    <property type="nucleotide sequence ID" value="NZ_JACLAU010000002.1"/>
</dbReference>
<keyword evidence="2" id="KW-0645">Protease</keyword>
<reference evidence="2 3" key="1">
    <citation type="submission" date="2020-08" db="EMBL/GenBank/DDBJ databases">
        <title>The genome sequence of Novosphingobium flavum 4Y4.</title>
        <authorList>
            <person name="Liu Y."/>
        </authorList>
    </citation>
    <scope>NUCLEOTIDE SEQUENCE [LARGE SCALE GENOMIC DNA]</scope>
    <source>
        <strain evidence="2 3">4Y4</strain>
    </source>
</reference>